<evidence type="ECO:0000313" key="1">
    <source>
        <dbReference type="EMBL" id="MEM0576999.1"/>
    </source>
</evidence>
<organism evidence="1 2">
    <name type="scientific">Flavobacterium polysaccharolyticum</name>
    <dbReference type="NCBI Taxonomy" id="3133148"/>
    <lineage>
        <taxon>Bacteria</taxon>
        <taxon>Pseudomonadati</taxon>
        <taxon>Bacteroidota</taxon>
        <taxon>Flavobacteriia</taxon>
        <taxon>Flavobacteriales</taxon>
        <taxon>Flavobacteriaceae</taxon>
        <taxon>Flavobacterium</taxon>
    </lineage>
</organism>
<keyword evidence="2" id="KW-1185">Reference proteome</keyword>
<evidence type="ECO:0000313" key="2">
    <source>
        <dbReference type="Proteomes" id="UP001468798"/>
    </source>
</evidence>
<protein>
    <recommendedName>
        <fullName evidence="3">PD-(D/E)XK nuclease superfamily protein</fullName>
    </recommendedName>
</protein>
<dbReference type="RefSeq" id="WP_342691929.1">
    <property type="nucleotide sequence ID" value="NZ_JBCGDP010000009.1"/>
</dbReference>
<proteinExistence type="predicted"/>
<reference evidence="1 2" key="1">
    <citation type="submission" date="2024-03" db="EMBL/GenBank/DDBJ databases">
        <title>Two novel species of the genus Flavobacterium exhibiting potentially degradation of complex polysaccharides.</title>
        <authorList>
            <person name="Lian X."/>
        </authorList>
    </citation>
    <scope>NUCLEOTIDE SEQUENCE [LARGE SCALE GENOMIC DNA]</scope>
    <source>
        <strain evidence="1 2">N6</strain>
    </source>
</reference>
<dbReference type="PROSITE" id="PS00018">
    <property type="entry name" value="EF_HAND_1"/>
    <property type="match status" value="1"/>
</dbReference>
<accession>A0ABU9NP05</accession>
<gene>
    <name evidence="1" type="ORF">WFZ86_10865</name>
</gene>
<name>A0ABU9NP05_9FLAO</name>
<evidence type="ECO:0008006" key="3">
    <source>
        <dbReference type="Google" id="ProtNLM"/>
    </source>
</evidence>
<sequence length="436" mass="51421">MNSHLNVFKTYTKKERNHQLENDLTRALAICLQEDPLFFHEVLKLIFTSSNYFTEFFDDINNSNEITIEIQKNARDIQGFEHVFAISLSENVMNKQDFWKQNKHTLYDPVCDIVVRINNVVIIIEAKRDAVDCTAQLYNQIYNVFQNNKIELNELDNQVTPFDLNWIKLMDVAVKVLSFERSIGSVNRFLSDFVNLVKQHNFKWLPEPALISLAPNDTKAIKRRFESVLGVLDKSPEYDKLQNENRLGLKLKKTWAQEIIYNIDKNGNLVVAVYPGNTKAQGQNIFYKDPDFKREIEINGKKYAITKDYHIKFNGQSYITGLWFNDKQLVEHSNLYSKETFSRFSGRRKKEDWNNVEELFDKNFNKDTYDWRYHCNWSQKILGSNRSQFDLSFGFELAVRIPYDELKRIDTDKNDIIGLTELVTKVYHELKEVILK</sequence>
<dbReference type="EMBL" id="JBCGDP010000009">
    <property type="protein sequence ID" value="MEM0576999.1"/>
    <property type="molecule type" value="Genomic_DNA"/>
</dbReference>
<dbReference type="Proteomes" id="UP001468798">
    <property type="component" value="Unassembled WGS sequence"/>
</dbReference>
<comment type="caution">
    <text evidence="1">The sequence shown here is derived from an EMBL/GenBank/DDBJ whole genome shotgun (WGS) entry which is preliminary data.</text>
</comment>
<dbReference type="InterPro" id="IPR018247">
    <property type="entry name" value="EF_Hand_1_Ca_BS"/>
</dbReference>